<gene>
    <name evidence="2" type="ORF">EDC27_2004</name>
</gene>
<protein>
    <submittedName>
        <fullName evidence="2">BadM/Rrf2 family transcriptional regulator</fullName>
    </submittedName>
</protein>
<dbReference type="EMBL" id="RJVA01000012">
    <property type="protein sequence ID" value="ROQ92300.1"/>
    <property type="molecule type" value="Genomic_DNA"/>
</dbReference>
<dbReference type="RefSeq" id="WP_148045733.1">
    <property type="nucleotide sequence ID" value="NZ_RJVA01000012.1"/>
</dbReference>
<dbReference type="GO" id="GO:0005829">
    <property type="term" value="C:cytosol"/>
    <property type="evidence" value="ECO:0007669"/>
    <property type="project" value="TreeGrafter"/>
</dbReference>
<organism evidence="2 3">
    <name type="scientific">Desulfosoma caldarium</name>
    <dbReference type="NCBI Taxonomy" id="610254"/>
    <lineage>
        <taxon>Bacteria</taxon>
        <taxon>Pseudomonadati</taxon>
        <taxon>Thermodesulfobacteriota</taxon>
        <taxon>Syntrophobacteria</taxon>
        <taxon>Syntrophobacterales</taxon>
        <taxon>Syntrophobacteraceae</taxon>
        <taxon>Desulfosoma</taxon>
    </lineage>
</organism>
<dbReference type="Proteomes" id="UP000276223">
    <property type="component" value="Unassembled WGS sequence"/>
</dbReference>
<reference evidence="2 3" key="1">
    <citation type="submission" date="2018-11" db="EMBL/GenBank/DDBJ databases">
        <title>Genomic Encyclopedia of Type Strains, Phase IV (KMG-IV): sequencing the most valuable type-strain genomes for metagenomic binning, comparative biology and taxonomic classification.</title>
        <authorList>
            <person name="Goeker M."/>
        </authorList>
    </citation>
    <scope>NUCLEOTIDE SEQUENCE [LARGE SCALE GENOMIC DNA]</scope>
    <source>
        <strain evidence="2 3">DSM 22027</strain>
    </source>
</reference>
<accession>A0A3N1UU99</accession>
<proteinExistence type="predicted"/>
<dbReference type="InterPro" id="IPR036390">
    <property type="entry name" value="WH_DNA-bd_sf"/>
</dbReference>
<dbReference type="InterPro" id="IPR000944">
    <property type="entry name" value="Tscrpt_reg_Rrf2"/>
</dbReference>
<dbReference type="SUPFAM" id="SSF46785">
    <property type="entry name" value="Winged helix' DNA-binding domain"/>
    <property type="match status" value="1"/>
</dbReference>
<keyword evidence="1" id="KW-0238">DNA-binding</keyword>
<name>A0A3N1UU99_9BACT</name>
<dbReference type="AlphaFoldDB" id="A0A3N1UU99"/>
<dbReference type="Gene3D" id="1.10.10.10">
    <property type="entry name" value="Winged helix-like DNA-binding domain superfamily/Winged helix DNA-binding domain"/>
    <property type="match status" value="1"/>
</dbReference>
<comment type="caution">
    <text evidence="2">The sequence shown here is derived from an EMBL/GenBank/DDBJ whole genome shotgun (WGS) entry which is preliminary data.</text>
</comment>
<dbReference type="PROSITE" id="PS51197">
    <property type="entry name" value="HTH_RRF2_2"/>
    <property type="match status" value="1"/>
</dbReference>
<dbReference type="Pfam" id="PF02082">
    <property type="entry name" value="Rrf2"/>
    <property type="match status" value="1"/>
</dbReference>
<sequence>MVSLSTRSRYGTRLMMSLARHSTETPVQIADVALDQGISVKYLEQIALVLRKAGLIKTVRGRKGGHMLAKDPENITLEDIVAALEGGRHLAACVSNPHLCPRASRCGPRRVWQELSETLFEKLRLWTLRDVVRLEETLMNREDSSSHRDAAIFCLDSSRGLLSDRTRTACGRKDRDALRQ</sequence>
<evidence type="ECO:0000313" key="3">
    <source>
        <dbReference type="Proteomes" id="UP000276223"/>
    </source>
</evidence>
<dbReference type="NCBIfam" id="TIGR00738">
    <property type="entry name" value="rrf2_super"/>
    <property type="match status" value="1"/>
</dbReference>
<keyword evidence="3" id="KW-1185">Reference proteome</keyword>
<dbReference type="PANTHER" id="PTHR33221:SF5">
    <property type="entry name" value="HTH-TYPE TRANSCRIPTIONAL REGULATOR ISCR"/>
    <property type="match status" value="1"/>
</dbReference>
<dbReference type="OrthoDB" id="9800519at2"/>
<dbReference type="PANTHER" id="PTHR33221">
    <property type="entry name" value="WINGED HELIX-TURN-HELIX TRANSCRIPTIONAL REGULATOR, RRF2 FAMILY"/>
    <property type="match status" value="1"/>
</dbReference>
<dbReference type="InterPro" id="IPR036388">
    <property type="entry name" value="WH-like_DNA-bd_sf"/>
</dbReference>
<dbReference type="GO" id="GO:0003677">
    <property type="term" value="F:DNA binding"/>
    <property type="evidence" value="ECO:0007669"/>
    <property type="project" value="UniProtKB-KW"/>
</dbReference>
<evidence type="ECO:0000313" key="2">
    <source>
        <dbReference type="EMBL" id="ROQ92300.1"/>
    </source>
</evidence>
<dbReference type="GO" id="GO:0003700">
    <property type="term" value="F:DNA-binding transcription factor activity"/>
    <property type="evidence" value="ECO:0007669"/>
    <property type="project" value="TreeGrafter"/>
</dbReference>
<evidence type="ECO:0000256" key="1">
    <source>
        <dbReference type="ARBA" id="ARBA00023125"/>
    </source>
</evidence>